<dbReference type="CDD" id="cd00502">
    <property type="entry name" value="DHQase_I"/>
    <property type="match status" value="1"/>
</dbReference>
<dbReference type="SUPFAM" id="SSF51569">
    <property type="entry name" value="Aldolase"/>
    <property type="match status" value="1"/>
</dbReference>
<feature type="binding site" evidence="4">
    <location>
        <position position="70"/>
    </location>
    <ligand>
        <name>3-dehydroquinate</name>
        <dbReference type="ChEBI" id="CHEBI:32364"/>
    </ligand>
</feature>
<keyword evidence="3 4" id="KW-0704">Schiff base</keyword>
<feature type="active site" description="Schiff-base intermediate with substrate" evidence="4">
    <location>
        <position position="152"/>
    </location>
</feature>
<dbReference type="NCBIfam" id="TIGR01093">
    <property type="entry name" value="aroD"/>
    <property type="match status" value="1"/>
</dbReference>
<evidence type="ECO:0000256" key="2">
    <source>
        <dbReference type="ARBA" id="ARBA00023239"/>
    </source>
</evidence>
<feature type="binding site" evidence="4">
    <location>
        <position position="210"/>
    </location>
    <ligand>
        <name>3-dehydroquinate</name>
        <dbReference type="ChEBI" id="CHEBI:32364"/>
    </ligand>
</feature>
<feature type="active site" description="Proton donor/acceptor" evidence="4">
    <location>
        <position position="125"/>
    </location>
</feature>
<dbReference type="GO" id="GO:0003855">
    <property type="term" value="F:3-dehydroquinate dehydratase activity"/>
    <property type="evidence" value="ECO:0007669"/>
    <property type="project" value="UniProtKB-UniRule"/>
</dbReference>
<dbReference type="GO" id="GO:0008652">
    <property type="term" value="P:amino acid biosynthetic process"/>
    <property type="evidence" value="ECO:0007669"/>
    <property type="project" value="UniProtKB-KW"/>
</dbReference>
<dbReference type="AlphaFoldDB" id="A0AAU8GUN5"/>
<gene>
    <name evidence="4 5" type="primary">aroD</name>
    <name evidence="5" type="ORF">V4D30_07820</name>
</gene>
<comment type="pathway">
    <text evidence="4">Metabolic intermediate biosynthesis; chorismate biosynthesis; chorismate from D-erythrose 4-phosphate and phosphoenolpyruvate: step 3/7.</text>
</comment>
<sequence>MLNLNMLLKNIPAIAVVLNDRDVLSLKENSLKDTDLIELRVDMFENLMEVENIFNTARKKFNLPLICTIRSPQEGGMIDIPDRLSIYFKMIPFCDFFDIEIFSDEAGALRELSLKNNIKLIGSYHRFDTTPSTEELERVFEKGFNLGVDIIKIATMVNEREDIERLSLFLLNHRKNNIIVIGMGKKGRLTRVIFPALGSLITYASLNISSAPGQISLQDMVDIFRKLDLRD</sequence>
<evidence type="ECO:0000256" key="3">
    <source>
        <dbReference type="ARBA" id="ARBA00023270"/>
    </source>
</evidence>
<comment type="subunit">
    <text evidence="4">Homodimer.</text>
</comment>
<dbReference type="GO" id="GO:0009423">
    <property type="term" value="P:chorismate biosynthetic process"/>
    <property type="evidence" value="ECO:0007669"/>
    <property type="project" value="UniProtKB-UniRule"/>
</dbReference>
<feature type="binding site" evidence="4">
    <location>
        <begin position="38"/>
        <end position="40"/>
    </location>
    <ligand>
        <name>3-dehydroquinate</name>
        <dbReference type="ChEBI" id="CHEBI:32364"/>
    </ligand>
</feature>
<keyword evidence="4" id="KW-0057">Aromatic amino acid biosynthesis</keyword>
<feature type="binding site" evidence="4">
    <location>
        <position position="214"/>
    </location>
    <ligand>
        <name>3-dehydroquinate</name>
        <dbReference type="ChEBI" id="CHEBI:32364"/>
    </ligand>
</feature>
<dbReference type="EMBL" id="CP144373">
    <property type="protein sequence ID" value="XCH46241.1"/>
    <property type="molecule type" value="Genomic_DNA"/>
</dbReference>
<dbReference type="GO" id="GO:0046279">
    <property type="term" value="P:3,4-dihydroxybenzoate biosynthetic process"/>
    <property type="evidence" value="ECO:0007669"/>
    <property type="project" value="TreeGrafter"/>
</dbReference>
<dbReference type="EC" id="4.2.1.10" evidence="4"/>
<name>A0AAU8GUN5_9BACT</name>
<comment type="similarity">
    <text evidence="4">Belongs to the type-I 3-dehydroquinase family.</text>
</comment>
<dbReference type="PANTHER" id="PTHR43699:SF1">
    <property type="entry name" value="3-DEHYDROQUINATE DEHYDRATASE"/>
    <property type="match status" value="1"/>
</dbReference>
<evidence type="ECO:0000256" key="4">
    <source>
        <dbReference type="HAMAP-Rule" id="MF_00214"/>
    </source>
</evidence>
<feature type="binding site" evidence="4">
    <location>
        <position position="191"/>
    </location>
    <ligand>
        <name>3-dehydroquinate</name>
        <dbReference type="ChEBI" id="CHEBI:32364"/>
    </ligand>
</feature>
<dbReference type="Gene3D" id="3.20.20.70">
    <property type="entry name" value="Aldolase class I"/>
    <property type="match status" value="1"/>
</dbReference>
<comment type="catalytic activity">
    <reaction evidence="1 4">
        <text>3-dehydroquinate = 3-dehydroshikimate + H2O</text>
        <dbReference type="Rhea" id="RHEA:21096"/>
        <dbReference type="ChEBI" id="CHEBI:15377"/>
        <dbReference type="ChEBI" id="CHEBI:16630"/>
        <dbReference type="ChEBI" id="CHEBI:32364"/>
        <dbReference type="EC" id="4.2.1.10"/>
    </reaction>
</comment>
<dbReference type="InterPro" id="IPR013785">
    <property type="entry name" value="Aldolase_TIM"/>
</dbReference>
<evidence type="ECO:0000313" key="5">
    <source>
        <dbReference type="EMBL" id="XCH46241.1"/>
    </source>
</evidence>
<dbReference type="Pfam" id="PF01487">
    <property type="entry name" value="DHquinase_I"/>
    <property type="match status" value="1"/>
</dbReference>
<organism evidence="5">
    <name type="scientific">Thermodesulfovibrio autotrophicus</name>
    <dbReference type="NCBI Taxonomy" id="3118333"/>
    <lineage>
        <taxon>Bacteria</taxon>
        <taxon>Pseudomonadati</taxon>
        <taxon>Nitrospirota</taxon>
        <taxon>Thermodesulfovibrionia</taxon>
        <taxon>Thermodesulfovibrionales</taxon>
        <taxon>Thermodesulfovibrionaceae</taxon>
        <taxon>Thermodesulfovibrio</taxon>
    </lineage>
</organism>
<dbReference type="InterPro" id="IPR050146">
    <property type="entry name" value="Type-I_3-dehydroquinase"/>
</dbReference>
<protein>
    <recommendedName>
        <fullName evidence="4">3-dehydroquinate dehydratase</fullName>
        <shortName evidence="4">3-dehydroquinase</shortName>
        <ecNumber evidence="4">4.2.1.10</ecNumber>
    </recommendedName>
    <alternativeName>
        <fullName evidence="4">Type I DHQase</fullName>
    </alternativeName>
    <alternativeName>
        <fullName evidence="4">Type I dehydroquinase</fullName>
        <shortName evidence="4">DHQ1</shortName>
    </alternativeName>
</protein>
<dbReference type="InterPro" id="IPR001381">
    <property type="entry name" value="DHquinase_I"/>
</dbReference>
<dbReference type="RefSeq" id="WP_353683780.1">
    <property type="nucleotide sequence ID" value="NZ_CP144373.1"/>
</dbReference>
<accession>A0AAU8GUN5</accession>
<dbReference type="PANTHER" id="PTHR43699">
    <property type="entry name" value="3-DEHYDROQUINATE DEHYDRATASE"/>
    <property type="match status" value="1"/>
</dbReference>
<dbReference type="GO" id="GO:0009073">
    <property type="term" value="P:aromatic amino acid family biosynthetic process"/>
    <property type="evidence" value="ECO:0007669"/>
    <property type="project" value="UniProtKB-KW"/>
</dbReference>
<dbReference type="KEGG" id="taut:V4D30_07820"/>
<reference evidence="5" key="1">
    <citation type="submission" date="2024-01" db="EMBL/GenBank/DDBJ databases">
        <title>The first autotrophic representatives of the genus Thermodesulfovibrio.</title>
        <authorList>
            <person name="Maltseva A.I."/>
            <person name="Elcheninov A.G."/>
            <person name="Kublanov I.V."/>
            <person name="Lebedinsky A.V."/>
            <person name="Frolov E.N."/>
        </authorList>
    </citation>
    <scope>NUCLEOTIDE SEQUENCE</scope>
    <source>
        <strain evidence="5">3907-1M</strain>
    </source>
</reference>
<keyword evidence="2 4" id="KW-0456">Lyase</keyword>
<comment type="caution">
    <text evidence="4">Lacks conserved residue(s) required for the propagation of feature annotation.</text>
</comment>
<keyword evidence="4" id="KW-0028">Amino-acid biosynthesis</keyword>
<evidence type="ECO:0000256" key="1">
    <source>
        <dbReference type="ARBA" id="ARBA00001864"/>
    </source>
</evidence>
<comment type="function">
    <text evidence="4">Involved in the third step of the chorismate pathway, which leads to the biosynthesis of aromatic amino acids. Catalyzes the cis-dehydration of 3-dehydroquinate (DHQ) and introduces the first double bond of the aromatic ring to yield 3-dehydroshikimate.</text>
</comment>
<dbReference type="HAMAP" id="MF_00214">
    <property type="entry name" value="AroD"/>
    <property type="match status" value="1"/>
</dbReference>
<proteinExistence type="inferred from homology"/>